<organism evidence="1 2">
    <name type="scientific">Nicotiana tabacum</name>
    <name type="common">Common tobacco</name>
    <dbReference type="NCBI Taxonomy" id="4097"/>
    <lineage>
        <taxon>Eukaryota</taxon>
        <taxon>Viridiplantae</taxon>
        <taxon>Streptophyta</taxon>
        <taxon>Embryophyta</taxon>
        <taxon>Tracheophyta</taxon>
        <taxon>Spermatophyta</taxon>
        <taxon>Magnoliopsida</taxon>
        <taxon>eudicotyledons</taxon>
        <taxon>Gunneridae</taxon>
        <taxon>Pentapetalae</taxon>
        <taxon>asterids</taxon>
        <taxon>lamiids</taxon>
        <taxon>Solanales</taxon>
        <taxon>Solanaceae</taxon>
        <taxon>Nicotianoideae</taxon>
        <taxon>Nicotianeae</taxon>
        <taxon>Nicotiana</taxon>
    </lineage>
</organism>
<keyword evidence="1" id="KW-1185">Reference proteome</keyword>
<dbReference type="Proteomes" id="UP000790787">
    <property type="component" value="Chromosome 19"/>
</dbReference>
<protein>
    <submittedName>
        <fullName evidence="2">Uncharacterized protein LOC142173471</fullName>
    </submittedName>
</protein>
<evidence type="ECO:0000313" key="2">
    <source>
        <dbReference type="RefSeq" id="XP_075095169.1"/>
    </source>
</evidence>
<sequence>MVVDDLSEVASTSVNVGVQKNFKIDPSDPLYLHPLDNPSVMLVFVPFNGVGYRSWRRNVLLGLSVENKLEFINGECKRPDSHSPTFRQWERCDDMVTSWILNSLLNDIADSVEYANNAVELWIELEDRYEQTNGARQYQIQKKISDTSQGTLDITSYYTKLKKLWEELSILSKRSKCNYNYTCGAKENFYKAEQDRRLIQFLMGLNETYTVIRGSILMMNLLPTLAQAFFLQIQDEKQREIKPNT</sequence>
<reference evidence="2" key="2">
    <citation type="submission" date="2025-08" db="UniProtKB">
        <authorList>
            <consortium name="RefSeq"/>
        </authorList>
    </citation>
    <scope>IDENTIFICATION</scope>
    <source>
        <tissue evidence="2">Leaf</tissue>
    </source>
</reference>
<evidence type="ECO:0000313" key="1">
    <source>
        <dbReference type="Proteomes" id="UP000790787"/>
    </source>
</evidence>
<dbReference type="RefSeq" id="XP_075095169.1">
    <property type="nucleotide sequence ID" value="XM_075239068.1"/>
</dbReference>
<accession>A0AC58TD85</accession>
<proteinExistence type="predicted"/>
<reference evidence="1" key="1">
    <citation type="journal article" date="2014" name="Nat. Commun.">
        <title>The tobacco genome sequence and its comparison with those of tomato and potato.</title>
        <authorList>
            <person name="Sierro N."/>
            <person name="Battey J.N."/>
            <person name="Ouadi S."/>
            <person name="Bakaher N."/>
            <person name="Bovet L."/>
            <person name="Willig A."/>
            <person name="Goepfert S."/>
            <person name="Peitsch M.C."/>
            <person name="Ivanov N.V."/>
        </authorList>
    </citation>
    <scope>NUCLEOTIDE SEQUENCE [LARGE SCALE GENOMIC DNA]</scope>
</reference>
<name>A0AC58TD85_TOBAC</name>
<gene>
    <name evidence="2" type="primary">LOC142173471</name>
</gene>